<keyword evidence="6" id="KW-0238">DNA-binding</keyword>
<evidence type="ECO:0000256" key="4">
    <source>
        <dbReference type="ARBA" id="ARBA00022833"/>
    </source>
</evidence>
<keyword evidence="8" id="KW-0675">Receptor</keyword>
<evidence type="ECO:0000256" key="2">
    <source>
        <dbReference type="ARBA" id="ARBA00022723"/>
    </source>
</evidence>
<dbReference type="InterPro" id="IPR001628">
    <property type="entry name" value="Znf_hrmn_rcpt"/>
</dbReference>
<dbReference type="Gene3D" id="1.10.565.10">
    <property type="entry name" value="Retinoid X Receptor"/>
    <property type="match status" value="1"/>
</dbReference>
<proteinExistence type="inferred from homology"/>
<dbReference type="SMART" id="SM00430">
    <property type="entry name" value="HOLI"/>
    <property type="match status" value="1"/>
</dbReference>
<dbReference type="eggNOG" id="ENOG502TJD5">
    <property type="taxonomic scope" value="Eukaryota"/>
</dbReference>
<dbReference type="AlphaFoldDB" id="A0A1I7UEP6"/>
<evidence type="ECO:0000256" key="5">
    <source>
        <dbReference type="ARBA" id="ARBA00023015"/>
    </source>
</evidence>
<dbReference type="PROSITE" id="PS51843">
    <property type="entry name" value="NR_LBD"/>
    <property type="match status" value="1"/>
</dbReference>
<dbReference type="GO" id="GO:0003700">
    <property type="term" value="F:DNA-binding transcription factor activity"/>
    <property type="evidence" value="ECO:0007669"/>
    <property type="project" value="InterPro"/>
</dbReference>
<evidence type="ECO:0000256" key="3">
    <source>
        <dbReference type="ARBA" id="ARBA00022771"/>
    </source>
</evidence>
<evidence type="ECO:0000259" key="10">
    <source>
        <dbReference type="PROSITE" id="PS51030"/>
    </source>
</evidence>
<dbReference type="Proteomes" id="UP000095282">
    <property type="component" value="Unplaced"/>
</dbReference>
<evidence type="ECO:0000256" key="6">
    <source>
        <dbReference type="ARBA" id="ARBA00023125"/>
    </source>
</evidence>
<evidence type="ECO:0000259" key="11">
    <source>
        <dbReference type="PROSITE" id="PS51843"/>
    </source>
</evidence>
<evidence type="ECO:0000313" key="13">
    <source>
        <dbReference type="WBParaSite" id="Csp11.Scaffold629.g8565.t1"/>
    </source>
</evidence>
<name>A0A1I7UEP6_9PELO</name>
<organism evidence="12 13">
    <name type="scientific">Caenorhabditis tropicalis</name>
    <dbReference type="NCBI Taxonomy" id="1561998"/>
    <lineage>
        <taxon>Eukaryota</taxon>
        <taxon>Metazoa</taxon>
        <taxon>Ecdysozoa</taxon>
        <taxon>Nematoda</taxon>
        <taxon>Chromadorea</taxon>
        <taxon>Rhabditida</taxon>
        <taxon>Rhabditina</taxon>
        <taxon>Rhabditomorpha</taxon>
        <taxon>Rhabditoidea</taxon>
        <taxon>Rhabditidae</taxon>
        <taxon>Peloderinae</taxon>
        <taxon>Caenorhabditis</taxon>
    </lineage>
</organism>
<accession>A0A1I7UEP6</accession>
<keyword evidence="7" id="KW-0804">Transcription</keyword>
<evidence type="ECO:0000256" key="1">
    <source>
        <dbReference type="ARBA" id="ARBA00005993"/>
    </source>
</evidence>
<dbReference type="InterPro" id="IPR035500">
    <property type="entry name" value="NHR-like_dom_sf"/>
</dbReference>
<keyword evidence="2" id="KW-0479">Metal-binding</keyword>
<keyword evidence="3" id="KW-0863">Zinc-finger</keyword>
<evidence type="ECO:0000256" key="7">
    <source>
        <dbReference type="ARBA" id="ARBA00023163"/>
    </source>
</evidence>
<dbReference type="SMART" id="SM00399">
    <property type="entry name" value="ZnF_C4"/>
    <property type="match status" value="1"/>
</dbReference>
<dbReference type="PANTHER" id="PTHR45886:SF8">
    <property type="entry name" value="NUCLEAR HORMONE RECEPTOR FAMILY-RELATED"/>
    <property type="match status" value="1"/>
</dbReference>
<dbReference type="SUPFAM" id="SSF57716">
    <property type="entry name" value="Glucocorticoid receptor-like (DNA-binding domain)"/>
    <property type="match status" value="1"/>
</dbReference>
<dbReference type="InterPro" id="IPR000536">
    <property type="entry name" value="Nucl_hrmn_rcpt_lig-bd"/>
</dbReference>
<evidence type="ECO:0000313" key="12">
    <source>
        <dbReference type="Proteomes" id="UP000095282"/>
    </source>
</evidence>
<keyword evidence="9" id="KW-0539">Nucleus</keyword>
<dbReference type="GO" id="GO:0043565">
    <property type="term" value="F:sequence-specific DNA binding"/>
    <property type="evidence" value="ECO:0007669"/>
    <property type="project" value="InterPro"/>
</dbReference>
<dbReference type="Gene3D" id="3.30.50.10">
    <property type="entry name" value="Erythroid Transcription Factor GATA-1, subunit A"/>
    <property type="match status" value="1"/>
</dbReference>
<evidence type="ECO:0000256" key="9">
    <source>
        <dbReference type="ARBA" id="ARBA00023242"/>
    </source>
</evidence>
<dbReference type="SUPFAM" id="SSF48508">
    <property type="entry name" value="Nuclear receptor ligand-binding domain"/>
    <property type="match status" value="1"/>
</dbReference>
<reference evidence="13" key="1">
    <citation type="submission" date="2016-11" db="UniProtKB">
        <authorList>
            <consortium name="WormBaseParasite"/>
        </authorList>
    </citation>
    <scope>IDENTIFICATION</scope>
</reference>
<feature type="domain" description="Nuclear receptor" evidence="10">
    <location>
        <begin position="1"/>
        <end position="52"/>
    </location>
</feature>
<sequence length="305" mass="35060">MFFRRVITYKTPLKVCEFEENCCGGPNKNFECRLCRFQKCVTAGMIHNLENITLSSTLLQLSQLEFNKRKILEHYQPLKQITFEEATDVDPVQFIMKPYGRVFDVTEWETLDQITNIDYLKKLNFSRMMTSADLKAFLKSSYMNSAILSLAMHDYSLKSGFIKFPEGVDVFPKEMDAVVASKPEFEVGIKCRLIGRLAELQVTNEEFLLLNMIFICNPAVSDISKSGAVLLSSYQQMYSNLLFKYCQTTHQNLAPTRFTDLLSLSHIVSKTKQDIASAVLLITFYKPDIEWNDMLKGASEYLLEN</sequence>
<dbReference type="PROSITE" id="PS51030">
    <property type="entry name" value="NUCLEAR_REC_DBD_2"/>
    <property type="match status" value="1"/>
</dbReference>
<dbReference type="Pfam" id="PF00104">
    <property type="entry name" value="Hormone_recep"/>
    <property type="match status" value="1"/>
</dbReference>
<comment type="similarity">
    <text evidence="1">Belongs to the nuclear hormone receptor family.</text>
</comment>
<protein>
    <submittedName>
        <fullName evidence="13">NR LBD domain-containing protein</fullName>
    </submittedName>
</protein>
<dbReference type="GO" id="GO:0008270">
    <property type="term" value="F:zinc ion binding"/>
    <property type="evidence" value="ECO:0007669"/>
    <property type="project" value="UniProtKB-KW"/>
</dbReference>
<evidence type="ECO:0000256" key="8">
    <source>
        <dbReference type="ARBA" id="ARBA00023170"/>
    </source>
</evidence>
<dbReference type="PANTHER" id="PTHR45886">
    <property type="entry name" value="NUCLEAR HORMONE RECEPTOR FAMILY-RELATED-RELATED"/>
    <property type="match status" value="1"/>
</dbReference>
<keyword evidence="12" id="KW-1185">Reference proteome</keyword>
<feature type="domain" description="NR LBD" evidence="11">
    <location>
        <begin position="50"/>
        <end position="305"/>
    </location>
</feature>
<dbReference type="Pfam" id="PF00105">
    <property type="entry name" value="zf-C4"/>
    <property type="match status" value="1"/>
</dbReference>
<dbReference type="InterPro" id="IPR013088">
    <property type="entry name" value="Znf_NHR/GATA"/>
</dbReference>
<dbReference type="STRING" id="1561998.A0A1I7UEP6"/>
<dbReference type="WBParaSite" id="Csp11.Scaffold629.g8565.t1">
    <property type="protein sequence ID" value="Csp11.Scaffold629.g8565.t1"/>
    <property type="gene ID" value="Csp11.Scaffold629.g8565"/>
</dbReference>
<keyword evidence="4" id="KW-0862">Zinc</keyword>
<keyword evidence="5" id="KW-0805">Transcription regulation</keyword>